<gene>
    <name evidence="1" type="ORF">GDO81_003952</name>
</gene>
<accession>A0AAV7A5D0</accession>
<evidence type="ECO:0000313" key="1">
    <source>
        <dbReference type="EMBL" id="KAG8554972.1"/>
    </source>
</evidence>
<reference evidence="1" key="1">
    <citation type="thesis" date="2020" institute="ProQuest LLC" country="789 East Eisenhower Parkway, Ann Arbor, MI, USA">
        <title>Comparative Genomics and Chromosome Evolution.</title>
        <authorList>
            <person name="Mudd A.B."/>
        </authorList>
    </citation>
    <scope>NUCLEOTIDE SEQUENCE</scope>
    <source>
        <strain evidence="1">237g6f4</strain>
        <tissue evidence="1">Blood</tissue>
    </source>
</reference>
<protein>
    <submittedName>
        <fullName evidence="1">Uncharacterized protein</fullName>
    </submittedName>
</protein>
<keyword evidence="2" id="KW-1185">Reference proteome</keyword>
<dbReference type="EMBL" id="WNYA01000010">
    <property type="protein sequence ID" value="KAG8554972.1"/>
    <property type="molecule type" value="Genomic_DNA"/>
</dbReference>
<dbReference type="Proteomes" id="UP000824782">
    <property type="component" value="Unassembled WGS sequence"/>
</dbReference>
<dbReference type="AlphaFoldDB" id="A0AAV7A5D0"/>
<organism evidence="1 2">
    <name type="scientific">Engystomops pustulosus</name>
    <name type="common">Tungara frog</name>
    <name type="synonym">Physalaemus pustulosus</name>
    <dbReference type="NCBI Taxonomy" id="76066"/>
    <lineage>
        <taxon>Eukaryota</taxon>
        <taxon>Metazoa</taxon>
        <taxon>Chordata</taxon>
        <taxon>Craniata</taxon>
        <taxon>Vertebrata</taxon>
        <taxon>Euteleostomi</taxon>
        <taxon>Amphibia</taxon>
        <taxon>Batrachia</taxon>
        <taxon>Anura</taxon>
        <taxon>Neobatrachia</taxon>
        <taxon>Hyloidea</taxon>
        <taxon>Leptodactylidae</taxon>
        <taxon>Leiuperinae</taxon>
        <taxon>Engystomops</taxon>
    </lineage>
</organism>
<name>A0AAV7A5D0_ENGPU</name>
<proteinExistence type="predicted"/>
<evidence type="ECO:0000313" key="2">
    <source>
        <dbReference type="Proteomes" id="UP000824782"/>
    </source>
</evidence>
<comment type="caution">
    <text evidence="1">The sequence shown here is derived from an EMBL/GenBank/DDBJ whole genome shotgun (WGS) entry which is preliminary data.</text>
</comment>
<sequence length="89" mass="10144">MVIRHRRHLGDRLADSIASRSCTSCSSAAEASFFFDMGLKSFMNAMYHILTSTDSHHTMVHKKISPPSPPRFFDYLNTLIRYLQGIPLI</sequence>